<dbReference type="Pfam" id="PF01925">
    <property type="entry name" value="TauE"/>
    <property type="match status" value="1"/>
</dbReference>
<feature type="transmembrane region" description="Helical" evidence="8">
    <location>
        <begin position="160"/>
        <end position="179"/>
    </location>
</feature>
<comment type="caution">
    <text evidence="9">The sequence shown here is derived from an EMBL/GenBank/DDBJ whole genome shotgun (WGS) entry which is preliminary data.</text>
</comment>
<feature type="transmembrane region" description="Helical" evidence="8">
    <location>
        <begin position="191"/>
        <end position="217"/>
    </location>
</feature>
<sequence length="271" mass="28588">MLIDGFGLDIALLLFVVAMVAGFIDSIAGGGGLLVIPVLFSVGVPPAAVFGTTKLQASCGSFSASLTFIRRGEVNLREMLPIIALTFAGSLIGAAVLAVTDPELLRDVVPFLLIAIAFYMLFAKKTGEADAHRRLSPLPFAILFGLGLGFYDGFFGPGTGTFWALAYVAIAGYSLRRATAHAKIVNFTSNISAFLMLTLTGQVLWGIGILMACGQIIGARLGAGMVITNGAKIVRPMLVLMSLAITARLLWDNPDHPISAMIVKLHNLFSS</sequence>
<gene>
    <name evidence="9" type="ORF">ACFSM5_11885</name>
</gene>
<dbReference type="Proteomes" id="UP001597295">
    <property type="component" value="Unassembled WGS sequence"/>
</dbReference>
<name>A0ABW5DWF9_9PROT</name>
<keyword evidence="4 8" id="KW-1003">Cell membrane</keyword>
<dbReference type="InterPro" id="IPR052017">
    <property type="entry name" value="TSUP"/>
</dbReference>
<keyword evidence="5 8" id="KW-0812">Transmembrane</keyword>
<feature type="transmembrane region" description="Helical" evidence="8">
    <location>
        <begin position="80"/>
        <end position="98"/>
    </location>
</feature>
<dbReference type="EMBL" id="JBHUIP010000012">
    <property type="protein sequence ID" value="MFD2263590.1"/>
    <property type="molecule type" value="Genomic_DNA"/>
</dbReference>
<feature type="transmembrane region" description="Helical" evidence="8">
    <location>
        <begin position="12"/>
        <end position="40"/>
    </location>
</feature>
<evidence type="ECO:0000256" key="5">
    <source>
        <dbReference type="ARBA" id="ARBA00022692"/>
    </source>
</evidence>
<comment type="similarity">
    <text evidence="2 8">Belongs to the 4-toluene sulfonate uptake permease (TSUP) (TC 2.A.102) family.</text>
</comment>
<dbReference type="PANTHER" id="PTHR30269:SF0">
    <property type="entry name" value="MEMBRANE TRANSPORTER PROTEIN YFCA-RELATED"/>
    <property type="match status" value="1"/>
</dbReference>
<keyword evidence="3" id="KW-0813">Transport</keyword>
<proteinExistence type="inferred from homology"/>
<keyword evidence="7 8" id="KW-0472">Membrane</keyword>
<evidence type="ECO:0000256" key="2">
    <source>
        <dbReference type="ARBA" id="ARBA00009142"/>
    </source>
</evidence>
<dbReference type="RefSeq" id="WP_379876613.1">
    <property type="nucleotide sequence ID" value="NZ_JBHUIP010000012.1"/>
</dbReference>
<dbReference type="InterPro" id="IPR002781">
    <property type="entry name" value="TM_pro_TauE-like"/>
</dbReference>
<feature type="transmembrane region" description="Helical" evidence="8">
    <location>
        <begin position="104"/>
        <end position="123"/>
    </location>
</feature>
<evidence type="ECO:0000256" key="4">
    <source>
        <dbReference type="ARBA" id="ARBA00022475"/>
    </source>
</evidence>
<keyword evidence="10" id="KW-1185">Reference proteome</keyword>
<evidence type="ECO:0000313" key="10">
    <source>
        <dbReference type="Proteomes" id="UP001597295"/>
    </source>
</evidence>
<dbReference type="PANTHER" id="PTHR30269">
    <property type="entry name" value="TRANSMEMBRANE PROTEIN YFCA"/>
    <property type="match status" value="1"/>
</dbReference>
<accession>A0ABW5DWF9</accession>
<organism evidence="9 10">
    <name type="scientific">Lacibacterium aquatile</name>
    <dbReference type="NCBI Taxonomy" id="1168082"/>
    <lineage>
        <taxon>Bacteria</taxon>
        <taxon>Pseudomonadati</taxon>
        <taxon>Pseudomonadota</taxon>
        <taxon>Alphaproteobacteria</taxon>
        <taxon>Rhodospirillales</taxon>
        <taxon>Rhodospirillaceae</taxon>
    </lineage>
</organism>
<evidence type="ECO:0000256" key="8">
    <source>
        <dbReference type="RuleBase" id="RU363041"/>
    </source>
</evidence>
<evidence type="ECO:0000256" key="6">
    <source>
        <dbReference type="ARBA" id="ARBA00022989"/>
    </source>
</evidence>
<evidence type="ECO:0000256" key="3">
    <source>
        <dbReference type="ARBA" id="ARBA00022448"/>
    </source>
</evidence>
<evidence type="ECO:0000256" key="7">
    <source>
        <dbReference type="ARBA" id="ARBA00023136"/>
    </source>
</evidence>
<protein>
    <recommendedName>
        <fullName evidence="8">Probable membrane transporter protein</fullName>
    </recommendedName>
</protein>
<evidence type="ECO:0000313" key="9">
    <source>
        <dbReference type="EMBL" id="MFD2263590.1"/>
    </source>
</evidence>
<evidence type="ECO:0000256" key="1">
    <source>
        <dbReference type="ARBA" id="ARBA00004651"/>
    </source>
</evidence>
<reference evidence="10" key="1">
    <citation type="journal article" date="2019" name="Int. J. Syst. Evol. Microbiol.">
        <title>The Global Catalogue of Microorganisms (GCM) 10K type strain sequencing project: providing services to taxonomists for standard genome sequencing and annotation.</title>
        <authorList>
            <consortium name="The Broad Institute Genomics Platform"/>
            <consortium name="The Broad Institute Genome Sequencing Center for Infectious Disease"/>
            <person name="Wu L."/>
            <person name="Ma J."/>
        </authorList>
    </citation>
    <scope>NUCLEOTIDE SEQUENCE [LARGE SCALE GENOMIC DNA]</scope>
    <source>
        <strain evidence="10">CGMCC 1.19062</strain>
    </source>
</reference>
<feature type="transmembrane region" description="Helical" evidence="8">
    <location>
        <begin position="233"/>
        <end position="251"/>
    </location>
</feature>
<comment type="subcellular location">
    <subcellularLocation>
        <location evidence="1 8">Cell membrane</location>
        <topology evidence="1 8">Multi-pass membrane protein</topology>
    </subcellularLocation>
</comment>
<keyword evidence="6 8" id="KW-1133">Transmembrane helix</keyword>